<sequence length="100" mass="10847">MNVAKLLTVPFMSSLLAVISTVSGCGVILAGQRTALLVSDVVERQARSALLPDTIISTILSQFTVNITYEPMECPAVCHYSNGNGWVFIDCRSFEGLHEK</sequence>
<gene>
    <name evidence="1" type="ORF">KIN20_025103</name>
</gene>
<protein>
    <submittedName>
        <fullName evidence="1">Uncharacterized protein</fullName>
    </submittedName>
</protein>
<evidence type="ECO:0000313" key="1">
    <source>
        <dbReference type="EMBL" id="KAJ1364912.1"/>
    </source>
</evidence>
<keyword evidence="2" id="KW-1185">Reference proteome</keyword>
<proteinExistence type="predicted"/>
<evidence type="ECO:0000313" key="2">
    <source>
        <dbReference type="Proteomes" id="UP001196413"/>
    </source>
</evidence>
<dbReference type="Proteomes" id="UP001196413">
    <property type="component" value="Unassembled WGS sequence"/>
</dbReference>
<dbReference type="EMBL" id="JAHQIW010005103">
    <property type="protein sequence ID" value="KAJ1364912.1"/>
    <property type="molecule type" value="Genomic_DNA"/>
</dbReference>
<dbReference type="AlphaFoldDB" id="A0AAD5N8Y0"/>
<reference evidence="1" key="1">
    <citation type="submission" date="2021-06" db="EMBL/GenBank/DDBJ databases">
        <title>Parelaphostrongylus tenuis whole genome reference sequence.</title>
        <authorList>
            <person name="Garwood T.J."/>
            <person name="Larsen P.A."/>
            <person name="Fountain-Jones N.M."/>
            <person name="Garbe J.R."/>
            <person name="Macchietto M.G."/>
            <person name="Kania S.A."/>
            <person name="Gerhold R.W."/>
            <person name="Richards J.E."/>
            <person name="Wolf T.M."/>
        </authorList>
    </citation>
    <scope>NUCLEOTIDE SEQUENCE</scope>
    <source>
        <strain evidence="1">MNPRO001-30</strain>
        <tissue evidence="1">Meninges</tissue>
    </source>
</reference>
<organism evidence="1 2">
    <name type="scientific">Parelaphostrongylus tenuis</name>
    <name type="common">Meningeal worm</name>
    <dbReference type="NCBI Taxonomy" id="148309"/>
    <lineage>
        <taxon>Eukaryota</taxon>
        <taxon>Metazoa</taxon>
        <taxon>Ecdysozoa</taxon>
        <taxon>Nematoda</taxon>
        <taxon>Chromadorea</taxon>
        <taxon>Rhabditida</taxon>
        <taxon>Rhabditina</taxon>
        <taxon>Rhabditomorpha</taxon>
        <taxon>Strongyloidea</taxon>
        <taxon>Metastrongylidae</taxon>
        <taxon>Parelaphostrongylus</taxon>
    </lineage>
</organism>
<comment type="caution">
    <text evidence="1">The sequence shown here is derived from an EMBL/GenBank/DDBJ whole genome shotgun (WGS) entry which is preliminary data.</text>
</comment>
<dbReference type="PROSITE" id="PS51257">
    <property type="entry name" value="PROKAR_LIPOPROTEIN"/>
    <property type="match status" value="1"/>
</dbReference>
<name>A0AAD5N8Y0_PARTN</name>
<accession>A0AAD5N8Y0</accession>